<reference evidence="5 6" key="1">
    <citation type="submission" date="2023-09" db="EMBL/GenBank/DDBJ databases">
        <authorList>
            <person name="Wang M."/>
        </authorList>
    </citation>
    <scope>NUCLEOTIDE SEQUENCE [LARGE SCALE GENOMIC DNA]</scope>
    <source>
        <strain evidence="5">GT-2023</strain>
        <tissue evidence="5">Liver</tissue>
    </source>
</reference>
<dbReference type="InterPro" id="IPR043136">
    <property type="entry name" value="B30.2/SPRY_sf"/>
</dbReference>
<feature type="domain" description="HAT C-terminal dimerisation" evidence="4">
    <location>
        <begin position="243"/>
        <end position="311"/>
    </location>
</feature>
<dbReference type="Pfam" id="PF05699">
    <property type="entry name" value="Dimer_Tnp_hAT"/>
    <property type="match status" value="1"/>
</dbReference>
<dbReference type="InterPro" id="IPR001611">
    <property type="entry name" value="Leu-rich_rpt"/>
</dbReference>
<protein>
    <recommendedName>
        <fullName evidence="4">HAT C-terminal dimerisation domain-containing protein</fullName>
    </recommendedName>
</protein>
<name>A0ABR3NHC8_9TELE</name>
<dbReference type="SUPFAM" id="SSF53098">
    <property type="entry name" value="Ribonuclease H-like"/>
    <property type="match status" value="1"/>
</dbReference>
<dbReference type="SMART" id="SM00368">
    <property type="entry name" value="LRR_RI"/>
    <property type="match status" value="5"/>
</dbReference>
<dbReference type="Gene3D" id="3.80.10.10">
    <property type="entry name" value="Ribonuclease Inhibitor"/>
    <property type="match status" value="2"/>
</dbReference>
<feature type="non-terminal residue" evidence="5">
    <location>
        <position position="1"/>
    </location>
</feature>
<dbReference type="InterPro" id="IPR032675">
    <property type="entry name" value="LRR_dom_sf"/>
</dbReference>
<dbReference type="PANTHER" id="PTHR24106">
    <property type="entry name" value="NACHT, LRR AND CARD DOMAINS-CONTAINING"/>
    <property type="match status" value="1"/>
</dbReference>
<dbReference type="Gene3D" id="2.60.120.920">
    <property type="match status" value="1"/>
</dbReference>
<dbReference type="Proteomes" id="UP001558613">
    <property type="component" value="Unassembled WGS sequence"/>
</dbReference>
<evidence type="ECO:0000313" key="6">
    <source>
        <dbReference type="Proteomes" id="UP001558613"/>
    </source>
</evidence>
<dbReference type="InterPro" id="IPR012337">
    <property type="entry name" value="RNaseH-like_sf"/>
</dbReference>
<keyword evidence="1" id="KW-0433">Leucine-rich repeat</keyword>
<accession>A0ABR3NHC8</accession>
<keyword evidence="6" id="KW-1185">Reference proteome</keyword>
<dbReference type="EMBL" id="JAYMGO010000004">
    <property type="protein sequence ID" value="KAL1276390.1"/>
    <property type="molecule type" value="Genomic_DNA"/>
</dbReference>
<evidence type="ECO:0000256" key="3">
    <source>
        <dbReference type="SAM" id="MobiDB-lite"/>
    </source>
</evidence>
<dbReference type="SUPFAM" id="SSF52047">
    <property type="entry name" value="RNI-like"/>
    <property type="match status" value="1"/>
</dbReference>
<sequence length="316" mass="34696">FDGCGLDETCCKTVSSVLQSNSHLIELDLSNNHLQDSGVTLIYDGLKNSHCQLKILRLYGCHLTAQSCESLSSALQSSNTVLRELDLSNNDLQDSGVKLLSEGLKSPNSQMEILRLSGCMVTEKGCHHVSSALTSNPSHLKELDLSYNHPGDSGVKLLSEKLSDPKCSLNKLNVDHGGESRITAGLKKYACFLTLDPNTANTKLSLSEENRKGHHTADRKTKTSPWDTGHRHLIWLSLNQKRQNPDADVIQFWNENSKSFPSLAKVARSIFSVLSGSASAERVFSAASLVSRNHRTSLKPQTLSKLVFLKVNSKEL</sequence>
<dbReference type="Pfam" id="PF13516">
    <property type="entry name" value="LRR_6"/>
    <property type="match status" value="3"/>
</dbReference>
<feature type="region of interest" description="Disordered" evidence="3">
    <location>
        <begin position="204"/>
        <end position="225"/>
    </location>
</feature>
<dbReference type="InterPro" id="IPR051261">
    <property type="entry name" value="NLR"/>
</dbReference>
<evidence type="ECO:0000313" key="5">
    <source>
        <dbReference type="EMBL" id="KAL1276390.1"/>
    </source>
</evidence>
<comment type="caution">
    <text evidence="5">The sequence shown here is derived from an EMBL/GenBank/DDBJ whole genome shotgun (WGS) entry which is preliminary data.</text>
</comment>
<dbReference type="InterPro" id="IPR008906">
    <property type="entry name" value="HATC_C_dom"/>
</dbReference>
<evidence type="ECO:0000259" key="4">
    <source>
        <dbReference type="Pfam" id="PF05699"/>
    </source>
</evidence>
<feature type="compositionally biased region" description="Basic and acidic residues" evidence="3">
    <location>
        <begin position="206"/>
        <end position="221"/>
    </location>
</feature>
<organism evidence="5 6">
    <name type="scientific">Cirrhinus molitorella</name>
    <name type="common">mud carp</name>
    <dbReference type="NCBI Taxonomy" id="172907"/>
    <lineage>
        <taxon>Eukaryota</taxon>
        <taxon>Metazoa</taxon>
        <taxon>Chordata</taxon>
        <taxon>Craniata</taxon>
        <taxon>Vertebrata</taxon>
        <taxon>Euteleostomi</taxon>
        <taxon>Actinopterygii</taxon>
        <taxon>Neopterygii</taxon>
        <taxon>Teleostei</taxon>
        <taxon>Ostariophysi</taxon>
        <taxon>Cypriniformes</taxon>
        <taxon>Cyprinidae</taxon>
        <taxon>Labeoninae</taxon>
        <taxon>Labeonini</taxon>
        <taxon>Cirrhinus</taxon>
    </lineage>
</organism>
<keyword evidence="2" id="KW-0677">Repeat</keyword>
<gene>
    <name evidence="5" type="ORF">QQF64_036013</name>
</gene>
<evidence type="ECO:0000256" key="2">
    <source>
        <dbReference type="ARBA" id="ARBA00022737"/>
    </source>
</evidence>
<evidence type="ECO:0000256" key="1">
    <source>
        <dbReference type="ARBA" id="ARBA00022614"/>
    </source>
</evidence>
<proteinExistence type="predicted"/>